<reference evidence="2" key="2">
    <citation type="journal article" date="2022" name="Res Sq">
        <title>Comparative Genomics Reveals Insights into the Divergent Evolution of Astigmatic Mites and Household Pest Adaptations.</title>
        <authorList>
            <person name="Xiong Q."/>
            <person name="Wan A.T.-Y."/>
            <person name="Liu X.-Y."/>
            <person name="Fung C.S.-H."/>
            <person name="Xiao X."/>
            <person name="Malainual N."/>
            <person name="Hou J."/>
            <person name="Wang L."/>
            <person name="Wang M."/>
            <person name="Yang K."/>
            <person name="Cui Y."/>
            <person name="Leung E."/>
            <person name="Nong W."/>
            <person name="Shin S.-K."/>
            <person name="Au S."/>
            <person name="Jeong K.Y."/>
            <person name="Chew F.T."/>
            <person name="Hui J."/>
            <person name="Leung T.F."/>
            <person name="Tungtrongchitr A."/>
            <person name="Zhong N."/>
            <person name="Liu Z."/>
            <person name="Tsui S."/>
        </authorList>
    </citation>
    <scope>NUCLEOTIDE SEQUENCE</scope>
    <source>
        <strain evidence="2">Derf</strain>
        <tissue evidence="2">Whole organism</tissue>
    </source>
</reference>
<dbReference type="EMBL" id="ASGP02000001">
    <property type="protein sequence ID" value="KAH9528729.1"/>
    <property type="molecule type" value="Genomic_DNA"/>
</dbReference>
<dbReference type="Proteomes" id="UP000790347">
    <property type="component" value="Unassembled WGS sequence"/>
</dbReference>
<name>A0A922LAP9_DERFA</name>
<evidence type="ECO:0000256" key="1">
    <source>
        <dbReference type="SAM" id="SignalP"/>
    </source>
</evidence>
<feature type="signal peptide" evidence="1">
    <location>
        <begin position="1"/>
        <end position="21"/>
    </location>
</feature>
<feature type="chain" id="PRO_5038011993" evidence="1">
    <location>
        <begin position="22"/>
        <end position="96"/>
    </location>
</feature>
<dbReference type="AlphaFoldDB" id="A0A922LAP9"/>
<comment type="caution">
    <text evidence="2">The sequence shown here is derived from an EMBL/GenBank/DDBJ whole genome shotgun (WGS) entry which is preliminary data.</text>
</comment>
<proteinExistence type="predicted"/>
<gene>
    <name evidence="2" type="ORF">DERF_002647</name>
</gene>
<evidence type="ECO:0000313" key="2">
    <source>
        <dbReference type="EMBL" id="KAH9528729.1"/>
    </source>
</evidence>
<reference evidence="2" key="1">
    <citation type="submission" date="2013-05" db="EMBL/GenBank/DDBJ databases">
        <authorList>
            <person name="Yim A.K.Y."/>
            <person name="Chan T.F."/>
            <person name="Ji K.M."/>
            <person name="Liu X.Y."/>
            <person name="Zhou J.W."/>
            <person name="Li R.Q."/>
            <person name="Yang K.Y."/>
            <person name="Li J."/>
            <person name="Li M."/>
            <person name="Law P.T.W."/>
            <person name="Wu Y.L."/>
            <person name="Cai Z.L."/>
            <person name="Qin H."/>
            <person name="Bao Y."/>
            <person name="Leung R.K.K."/>
            <person name="Ng P.K.S."/>
            <person name="Zou J."/>
            <person name="Zhong X.J."/>
            <person name="Ran P.X."/>
            <person name="Zhong N.S."/>
            <person name="Liu Z.G."/>
            <person name="Tsui S.K.W."/>
        </authorList>
    </citation>
    <scope>NUCLEOTIDE SEQUENCE</scope>
    <source>
        <strain evidence="2">Derf</strain>
        <tissue evidence="2">Whole organism</tissue>
    </source>
</reference>
<protein>
    <submittedName>
        <fullName evidence="2">Uncharacterized protein</fullName>
    </submittedName>
</protein>
<organism evidence="2 3">
    <name type="scientific">Dermatophagoides farinae</name>
    <name type="common">American house dust mite</name>
    <dbReference type="NCBI Taxonomy" id="6954"/>
    <lineage>
        <taxon>Eukaryota</taxon>
        <taxon>Metazoa</taxon>
        <taxon>Ecdysozoa</taxon>
        <taxon>Arthropoda</taxon>
        <taxon>Chelicerata</taxon>
        <taxon>Arachnida</taxon>
        <taxon>Acari</taxon>
        <taxon>Acariformes</taxon>
        <taxon>Sarcoptiformes</taxon>
        <taxon>Astigmata</taxon>
        <taxon>Psoroptidia</taxon>
        <taxon>Analgoidea</taxon>
        <taxon>Pyroglyphidae</taxon>
        <taxon>Dermatophagoidinae</taxon>
        <taxon>Dermatophagoides</taxon>
    </lineage>
</organism>
<keyword evidence="3" id="KW-1185">Reference proteome</keyword>
<accession>A0A922LAP9</accession>
<evidence type="ECO:0000313" key="3">
    <source>
        <dbReference type="Proteomes" id="UP000790347"/>
    </source>
</evidence>
<sequence>MHETFFRISFIEFNLLCTAAATTTTKKDVDSSEVIVVGLPYFSKQKSGQSIDQCFSTIDSQYKMIIKSGRMATLNSGNLFWGQTFTMIIIIMELTR</sequence>
<keyword evidence="1" id="KW-0732">Signal</keyword>